<dbReference type="Proteomes" id="UP001261624">
    <property type="component" value="Unassembled WGS sequence"/>
</dbReference>
<gene>
    <name evidence="1" type="ORF">RM549_15500</name>
</gene>
<proteinExistence type="predicted"/>
<dbReference type="EMBL" id="JAVRHM010000021">
    <property type="protein sequence ID" value="MDT0691200.1"/>
    <property type="molecule type" value="Genomic_DNA"/>
</dbReference>
<organism evidence="1 2">
    <name type="scientific">Autumnicola patrickiae</name>
    <dbReference type="NCBI Taxonomy" id="3075591"/>
    <lineage>
        <taxon>Bacteria</taxon>
        <taxon>Pseudomonadati</taxon>
        <taxon>Bacteroidota</taxon>
        <taxon>Flavobacteriia</taxon>
        <taxon>Flavobacteriales</taxon>
        <taxon>Flavobacteriaceae</taxon>
        <taxon>Autumnicola</taxon>
    </lineage>
</organism>
<evidence type="ECO:0000313" key="2">
    <source>
        <dbReference type="Proteomes" id="UP001261624"/>
    </source>
</evidence>
<protein>
    <submittedName>
        <fullName evidence="1">Carboxypeptidase-like regulatory domain-containing protein</fullName>
    </submittedName>
</protein>
<keyword evidence="2" id="KW-1185">Reference proteome</keyword>
<dbReference type="RefSeq" id="WP_311686457.1">
    <property type="nucleotide sequence ID" value="NZ_JAVRHM010000021.1"/>
</dbReference>
<dbReference type="InterPro" id="IPR008969">
    <property type="entry name" value="CarboxyPept-like_regulatory"/>
</dbReference>
<dbReference type="SUPFAM" id="SSF56935">
    <property type="entry name" value="Porins"/>
    <property type="match status" value="1"/>
</dbReference>
<comment type="caution">
    <text evidence="1">The sequence shown here is derived from an EMBL/GenBank/DDBJ whole genome shotgun (WGS) entry which is preliminary data.</text>
</comment>
<accession>A0ABU3E5I4</accession>
<evidence type="ECO:0000313" key="1">
    <source>
        <dbReference type="EMBL" id="MDT0691200.1"/>
    </source>
</evidence>
<dbReference type="SUPFAM" id="SSF49464">
    <property type="entry name" value="Carboxypeptidase regulatory domain-like"/>
    <property type="match status" value="1"/>
</dbReference>
<name>A0ABU3E5I4_9FLAO</name>
<reference evidence="1 2" key="1">
    <citation type="submission" date="2023-09" db="EMBL/GenBank/DDBJ databases">
        <authorList>
            <person name="Rey-Velasco X."/>
        </authorList>
    </citation>
    <scope>NUCLEOTIDE SEQUENCE [LARGE SCALE GENOMIC DNA]</scope>
    <source>
        <strain evidence="1 2">F188</strain>
    </source>
</reference>
<sequence>MIANKWKKFFLFISLVIIHNKAQSQSEIIGSVEDYKGNPVERASILLQDAEENILGYDYSNKEGEFVLQLEEPELNLEILVVVCQSLGYEVQMDTISNLESNKGYEVNFRLKEKIEQLNEVVLESSQKISAEGNVTTLRTAPFSDDTEQTVEDMLKKLPGIEVLEDGSIKAHGKFINKLLIEGEDMFANDYQLLSKNLDAEVLEAVEIIEAFEDNPVLATVLDSDKVALNLKLNDELKNIWFGNIKVGTGTSERVMGDANIGLLRNKIKLFYFGNINNLGNKASDQLGTSPSSLNISTAYQEERIENDIKPVYSINKRENNILKEGQSIFNMAFSNSIGLVTKLTPKLSIRATGAFINDNQDQAFNSETIFAVDENPINIQEISHTNHINRIGNGELELKYSIGSKSYLKNVLVYQNHPENYRNRLLFNENIINQTLSNKESSIYNHLNYSYALNRRHVINSYLYMGRNEVQQKTSIESPILNHLFSVPDDSFIRQGSQDLVKSYGLKTNLFSDWGKLEHRLDLAVEALNKNRRTHLGLDVPNAGDNVVLDSLHNNLLFTQKEIKLKSKTSYSFSEKIKIGIGLSFNYLDLSTGIQSKNGWIFNPEIDLDLRKLKMGRFKFSYGKTYGLPESNVFLQNYHLTNYRSFQRGLGDLNLIEREAFKFNYRWANDLESQAITLRLKYDNSDNKYTTTNLINENYSLSTFRFVSGGERFSGNLDFTSYYEKLNFSTNLRTSQNLSATPIAANSSEFRELRNYSSSYHLTASTYFDSPINYSFGLNYYKNESQFNGIVSASQWANESFEITYFISSEWSATLNNELYQIENSSSYFLGSTINYKPDNKDLSYRLALHNLANEKRLNTVAIDEFMTYRSSVPLIPRYVYLEIKYRF</sequence>